<evidence type="ECO:0000313" key="2">
    <source>
        <dbReference type="EMBL" id="GGY33252.1"/>
    </source>
</evidence>
<sequence length="70" mass="7278">MKTDETPRWFTSSYSNNGGDCVEVAANLAASRGTVPVRDSKDRSGAVLDLPVAVFAGFVGGVKAGAFRTV</sequence>
<name>A0ABQ3A4U8_9ACTN</name>
<dbReference type="EMBL" id="BMUU01000004">
    <property type="protein sequence ID" value="GGY33252.1"/>
    <property type="molecule type" value="Genomic_DNA"/>
</dbReference>
<dbReference type="GeneID" id="96290883"/>
<proteinExistence type="predicted"/>
<dbReference type="Pfam" id="PF04149">
    <property type="entry name" value="DUF397"/>
    <property type="match status" value="1"/>
</dbReference>
<evidence type="ECO:0000259" key="1">
    <source>
        <dbReference type="Pfam" id="PF04149"/>
    </source>
</evidence>
<feature type="domain" description="DUF397" evidence="1">
    <location>
        <begin position="8"/>
        <end position="63"/>
    </location>
</feature>
<accession>A0ABQ3A4U8</accession>
<organism evidence="2 3">
    <name type="scientific">Streptomyces xanthochromogenes</name>
    <dbReference type="NCBI Taxonomy" id="67384"/>
    <lineage>
        <taxon>Bacteria</taxon>
        <taxon>Bacillati</taxon>
        <taxon>Actinomycetota</taxon>
        <taxon>Actinomycetes</taxon>
        <taxon>Kitasatosporales</taxon>
        <taxon>Streptomycetaceae</taxon>
        <taxon>Streptomyces</taxon>
    </lineage>
</organism>
<comment type="caution">
    <text evidence="2">The sequence shown here is derived from an EMBL/GenBank/DDBJ whole genome shotgun (WGS) entry which is preliminary data.</text>
</comment>
<dbReference type="InterPro" id="IPR007278">
    <property type="entry name" value="DUF397"/>
</dbReference>
<dbReference type="Proteomes" id="UP000600946">
    <property type="component" value="Unassembled WGS sequence"/>
</dbReference>
<keyword evidence="3" id="KW-1185">Reference proteome</keyword>
<dbReference type="RefSeq" id="WP_190027234.1">
    <property type="nucleotide sequence ID" value="NZ_BMUU01000004.1"/>
</dbReference>
<evidence type="ECO:0000313" key="3">
    <source>
        <dbReference type="Proteomes" id="UP000600946"/>
    </source>
</evidence>
<gene>
    <name evidence="2" type="ORF">GCM10010326_29130</name>
</gene>
<protein>
    <recommendedName>
        <fullName evidence="1">DUF397 domain-containing protein</fullName>
    </recommendedName>
</protein>
<reference evidence="3" key="1">
    <citation type="journal article" date="2019" name="Int. J. Syst. Evol. Microbiol.">
        <title>The Global Catalogue of Microorganisms (GCM) 10K type strain sequencing project: providing services to taxonomists for standard genome sequencing and annotation.</title>
        <authorList>
            <consortium name="The Broad Institute Genomics Platform"/>
            <consortium name="The Broad Institute Genome Sequencing Center for Infectious Disease"/>
            <person name="Wu L."/>
            <person name="Ma J."/>
        </authorList>
    </citation>
    <scope>NUCLEOTIDE SEQUENCE [LARGE SCALE GENOMIC DNA]</scope>
    <source>
        <strain evidence="3">JCM 4594</strain>
    </source>
</reference>